<accession>A0A3G4RJ84</accession>
<feature type="region of interest" description="Disordered" evidence="1">
    <location>
        <begin position="25"/>
        <end position="48"/>
    </location>
</feature>
<evidence type="ECO:0000313" key="2">
    <source>
        <dbReference type="EMBL" id="AYU65726.1"/>
    </source>
</evidence>
<geneLocation type="plasmid" evidence="2">
    <name>pHNBF16</name>
</geneLocation>
<reference evidence="2" key="1">
    <citation type="submission" date="2018-10" db="EMBL/GenBank/DDBJ databases">
        <title>Complete sequence of plasmid pHNBF16.</title>
        <authorList>
            <person name="Liu J.H."/>
            <person name="Huang X."/>
            <person name="Luo J."/>
        </authorList>
    </citation>
    <scope>NUCLEOTIDE SEQUENCE</scope>
    <source>
        <strain evidence="2">6BF16CTX</strain>
        <plasmid evidence="2">pHNBF16</plasmid>
    </source>
</reference>
<sequence length="48" mass="5056">MRHSAGQLAHPLALLSHTALQRALKPHSRPCGAQLANRAESRVSGTAS</sequence>
<proteinExistence type="predicted"/>
<protein>
    <submittedName>
        <fullName evidence="2">Uncharacterized protein</fullName>
    </submittedName>
</protein>
<name>A0A3G4RJ84_KLEPN</name>
<dbReference type="AlphaFoldDB" id="A0A3G4RJ84"/>
<dbReference type="EMBL" id="MK079571">
    <property type="protein sequence ID" value="AYU65726.1"/>
    <property type="molecule type" value="Genomic_DNA"/>
</dbReference>
<evidence type="ECO:0000256" key="1">
    <source>
        <dbReference type="SAM" id="MobiDB-lite"/>
    </source>
</evidence>
<organism evidence="2">
    <name type="scientific">Klebsiella pneumoniae</name>
    <dbReference type="NCBI Taxonomy" id="573"/>
    <lineage>
        <taxon>Bacteria</taxon>
        <taxon>Pseudomonadati</taxon>
        <taxon>Pseudomonadota</taxon>
        <taxon>Gammaproteobacteria</taxon>
        <taxon>Enterobacterales</taxon>
        <taxon>Enterobacteriaceae</taxon>
        <taxon>Klebsiella/Raoultella group</taxon>
        <taxon>Klebsiella</taxon>
        <taxon>Klebsiella pneumoniae complex</taxon>
    </lineage>
</organism>
<keyword evidence="2" id="KW-0614">Plasmid</keyword>